<evidence type="ECO:0000313" key="2">
    <source>
        <dbReference type="Proteomes" id="UP000324326"/>
    </source>
</evidence>
<accession>A0A5M8RZ64</accession>
<dbReference type="RefSeq" id="WP_148955538.1">
    <property type="nucleotide sequence ID" value="NZ_QSND01000001.1"/>
</dbReference>
<comment type="caution">
    <text evidence="1">The sequence shown here is derived from an EMBL/GenBank/DDBJ whole genome shotgun (WGS) entry which is preliminary data.</text>
</comment>
<gene>
    <name evidence="1" type="ORF">DX927_00745</name>
</gene>
<dbReference type="Proteomes" id="UP000324326">
    <property type="component" value="Unassembled WGS sequence"/>
</dbReference>
<dbReference type="EMBL" id="QSND01000001">
    <property type="protein sequence ID" value="KAA6452778.1"/>
    <property type="molecule type" value="Genomic_DNA"/>
</dbReference>
<reference evidence="1 2" key="1">
    <citation type="submission" date="2018-08" db="EMBL/GenBank/DDBJ databases">
        <title>Bacillus phenotypic plasticity.</title>
        <authorList>
            <person name="Hurtado E."/>
        </authorList>
    </citation>
    <scope>NUCLEOTIDE SEQUENCE [LARGE SCALE GENOMIC DNA]</scope>
    <source>
        <strain evidence="1 2">427</strain>
    </source>
</reference>
<name>A0A5M8RZ64_9BACI</name>
<sequence>MIPDKGMIKAICLNLAKKRPFTREKTKANEISRSVVELIGGRFFNYKKIPREEWYIMHQKQ</sequence>
<evidence type="ECO:0000313" key="1">
    <source>
        <dbReference type="EMBL" id="KAA6452778.1"/>
    </source>
</evidence>
<proteinExistence type="predicted"/>
<organism evidence="1 2">
    <name type="scientific">Bacillus swezeyi</name>
    <dbReference type="NCBI Taxonomy" id="1925020"/>
    <lineage>
        <taxon>Bacteria</taxon>
        <taxon>Bacillati</taxon>
        <taxon>Bacillota</taxon>
        <taxon>Bacilli</taxon>
        <taxon>Bacillales</taxon>
        <taxon>Bacillaceae</taxon>
        <taxon>Bacillus</taxon>
    </lineage>
</organism>
<protein>
    <submittedName>
        <fullName evidence="1">Uncharacterized protein</fullName>
    </submittedName>
</protein>
<dbReference type="AlphaFoldDB" id="A0A5M8RZ64"/>